<comment type="caution">
    <text evidence="2">The sequence shown here is derived from an EMBL/GenBank/DDBJ whole genome shotgun (WGS) entry which is preliminary data.</text>
</comment>
<feature type="non-terminal residue" evidence="2">
    <location>
        <position position="1"/>
    </location>
</feature>
<dbReference type="Proteomes" id="UP000824469">
    <property type="component" value="Unassembled WGS sequence"/>
</dbReference>
<feature type="compositionally biased region" description="Basic and acidic residues" evidence="1">
    <location>
        <begin position="22"/>
        <end position="33"/>
    </location>
</feature>
<evidence type="ECO:0000313" key="2">
    <source>
        <dbReference type="EMBL" id="KAH9331629.1"/>
    </source>
</evidence>
<dbReference type="AlphaFoldDB" id="A0AA38GY45"/>
<sequence>KYRHTKQIESRRWRNTAQKHVKGADEPDIKDMSEGLENPMQSKSGLGGGETRCRSVSEERMNPTSKTCRKGWKTQRKANRVSEAEKH</sequence>
<feature type="non-terminal residue" evidence="2">
    <location>
        <position position="87"/>
    </location>
</feature>
<dbReference type="EMBL" id="JAHRHJ020000001">
    <property type="protein sequence ID" value="KAH9331629.1"/>
    <property type="molecule type" value="Genomic_DNA"/>
</dbReference>
<reference evidence="2 3" key="1">
    <citation type="journal article" date="2021" name="Nat. Plants">
        <title>The Taxus genome provides insights into paclitaxel biosynthesis.</title>
        <authorList>
            <person name="Xiong X."/>
            <person name="Gou J."/>
            <person name="Liao Q."/>
            <person name="Li Y."/>
            <person name="Zhou Q."/>
            <person name="Bi G."/>
            <person name="Li C."/>
            <person name="Du R."/>
            <person name="Wang X."/>
            <person name="Sun T."/>
            <person name="Guo L."/>
            <person name="Liang H."/>
            <person name="Lu P."/>
            <person name="Wu Y."/>
            <person name="Zhang Z."/>
            <person name="Ro D.K."/>
            <person name="Shang Y."/>
            <person name="Huang S."/>
            <person name="Yan J."/>
        </authorList>
    </citation>
    <scope>NUCLEOTIDE SEQUENCE [LARGE SCALE GENOMIC DNA]</scope>
    <source>
        <strain evidence="2">Ta-2019</strain>
    </source>
</reference>
<protein>
    <submittedName>
        <fullName evidence="2">Uncharacterized protein</fullName>
    </submittedName>
</protein>
<evidence type="ECO:0000256" key="1">
    <source>
        <dbReference type="SAM" id="MobiDB-lite"/>
    </source>
</evidence>
<organism evidence="2 3">
    <name type="scientific">Taxus chinensis</name>
    <name type="common">Chinese yew</name>
    <name type="synonym">Taxus wallichiana var. chinensis</name>
    <dbReference type="NCBI Taxonomy" id="29808"/>
    <lineage>
        <taxon>Eukaryota</taxon>
        <taxon>Viridiplantae</taxon>
        <taxon>Streptophyta</taxon>
        <taxon>Embryophyta</taxon>
        <taxon>Tracheophyta</taxon>
        <taxon>Spermatophyta</taxon>
        <taxon>Pinopsida</taxon>
        <taxon>Pinidae</taxon>
        <taxon>Conifers II</taxon>
        <taxon>Cupressales</taxon>
        <taxon>Taxaceae</taxon>
        <taxon>Taxus</taxon>
    </lineage>
</organism>
<feature type="compositionally biased region" description="Basic residues" evidence="1">
    <location>
        <begin position="67"/>
        <end position="79"/>
    </location>
</feature>
<feature type="region of interest" description="Disordered" evidence="1">
    <location>
        <begin position="1"/>
        <end position="87"/>
    </location>
</feature>
<proteinExistence type="predicted"/>
<gene>
    <name evidence="2" type="ORF">KI387_003737</name>
</gene>
<feature type="compositionally biased region" description="Basic and acidic residues" evidence="1">
    <location>
        <begin position="1"/>
        <end position="12"/>
    </location>
</feature>
<accession>A0AA38GY45</accession>
<feature type="compositionally biased region" description="Basic and acidic residues" evidence="1">
    <location>
        <begin position="51"/>
        <end position="61"/>
    </location>
</feature>
<name>A0AA38GY45_TAXCH</name>
<keyword evidence="3" id="KW-1185">Reference proteome</keyword>
<evidence type="ECO:0000313" key="3">
    <source>
        <dbReference type="Proteomes" id="UP000824469"/>
    </source>
</evidence>